<dbReference type="Proteomes" id="UP001157915">
    <property type="component" value="Unassembled WGS sequence"/>
</dbReference>
<keyword evidence="2" id="KW-1185">Reference proteome</keyword>
<proteinExistence type="predicted"/>
<comment type="caution">
    <text evidence="1">The sequence shown here is derived from an EMBL/GenBank/DDBJ whole genome shotgun (WGS) entry which is preliminary data.</text>
</comment>
<organism evidence="1 2">
    <name type="scientific">Algoriphagus winogradskyi</name>
    <dbReference type="NCBI Taxonomy" id="237017"/>
    <lineage>
        <taxon>Bacteria</taxon>
        <taxon>Pseudomonadati</taxon>
        <taxon>Bacteroidota</taxon>
        <taxon>Cytophagia</taxon>
        <taxon>Cytophagales</taxon>
        <taxon>Cyclobacteriaceae</taxon>
        <taxon>Algoriphagus</taxon>
    </lineage>
</organism>
<name>A0ABY1PFW3_9BACT</name>
<reference evidence="1 2" key="1">
    <citation type="submission" date="2017-05" db="EMBL/GenBank/DDBJ databases">
        <authorList>
            <person name="Varghese N."/>
            <person name="Submissions S."/>
        </authorList>
    </citation>
    <scope>NUCLEOTIDE SEQUENCE [LARGE SCALE GENOMIC DNA]</scope>
    <source>
        <strain evidence="1 2">DSM 15360</strain>
    </source>
</reference>
<evidence type="ECO:0000313" key="2">
    <source>
        <dbReference type="Proteomes" id="UP001157915"/>
    </source>
</evidence>
<dbReference type="EMBL" id="FXUA01000008">
    <property type="protein sequence ID" value="SMP33486.1"/>
    <property type="molecule type" value="Genomic_DNA"/>
</dbReference>
<sequence>MSKTGQIIIANAHQRTPRITKKGLNETKLEIIFYETSSSQFFISKYLNRYLITKSNM</sequence>
<accession>A0ABY1PFW3</accession>
<evidence type="ECO:0000313" key="1">
    <source>
        <dbReference type="EMBL" id="SMP33486.1"/>
    </source>
</evidence>
<protein>
    <submittedName>
        <fullName evidence="1">Uncharacterized protein</fullName>
    </submittedName>
</protein>
<gene>
    <name evidence="1" type="ORF">SAMN06265367_108202</name>
</gene>